<evidence type="ECO:0000256" key="2">
    <source>
        <dbReference type="SAM" id="SignalP"/>
    </source>
</evidence>
<proteinExistence type="inferred from homology"/>
<dbReference type="SUPFAM" id="SSF50630">
    <property type="entry name" value="Acid proteases"/>
    <property type="match status" value="1"/>
</dbReference>
<protein>
    <recommendedName>
        <fullName evidence="3">Peptidase A1 domain-containing protein</fullName>
    </recommendedName>
</protein>
<dbReference type="InterPro" id="IPR033121">
    <property type="entry name" value="PEPTIDASE_A1"/>
</dbReference>
<dbReference type="Gene3D" id="2.40.70.10">
    <property type="entry name" value="Acid Proteases"/>
    <property type="match status" value="2"/>
</dbReference>
<dbReference type="OrthoDB" id="5824332at2759"/>
<dbReference type="InterPro" id="IPR001461">
    <property type="entry name" value="Aspartic_peptidase_A1"/>
</dbReference>
<gene>
    <name evidence="4" type="ORF">WR25_10768</name>
</gene>
<sequence>MSRLLLYLLLGLVAFTYSKGKHHEYLEYLELKRLANKPKRRDWVPQNANDWGDFEYIGNITIIPDISCKKICADKHRFNKTKSSTYKDDKERWQIEYGSGEAAGFLGIDTVRFGDVGTTQLIVPKTKFGQAETIADVFTDDPAFDGILGLAFQSLSVLVTWDPILINAIKQGLLDQPLFTVYLEHRGAPNNVPGGVYTYGAIDAVNCGELIAYQPLSSATYFQYTISNLSIADYVSKGKVDVISDTGTSFFGGPEYIIKKVAQITNSTWSKHDQLYYVDCATNVGPFNITINSIVYSVQPVNYIVDIGNNTCLLAFFEFAFGGFGPAWIFGDPFMLKLFRRARSLNDTNLDVKRKKFSLKFDLNNNKSYKEAEELDLKQLIEEQTFIWDWPFSSDGTAPGAYTREKFIVCLPFNKGGTGETNGTTRKFEKIAETGLSWSLGLSRDSILGSTCFWRLEIEIVKNLNAIVLVASRDISRYFEKTKRLKRVRKMYRLPEHYDVSTTKTNMFDWAVVIEVYRKCTNRPMYMRRCDTAF</sequence>
<comment type="caution">
    <text evidence="4">The sequence shown here is derived from an EMBL/GenBank/DDBJ whole genome shotgun (WGS) entry which is preliminary data.</text>
</comment>
<dbReference type="STRING" id="2018661.A0A2A2JBS5"/>
<evidence type="ECO:0000256" key="1">
    <source>
        <dbReference type="ARBA" id="ARBA00007447"/>
    </source>
</evidence>
<dbReference type="PROSITE" id="PS51767">
    <property type="entry name" value="PEPTIDASE_A1"/>
    <property type="match status" value="1"/>
</dbReference>
<dbReference type="PANTHER" id="PTHR47966">
    <property type="entry name" value="BETA-SITE APP-CLEAVING ENZYME, ISOFORM A-RELATED"/>
    <property type="match status" value="1"/>
</dbReference>
<dbReference type="Pfam" id="PF00026">
    <property type="entry name" value="Asp"/>
    <property type="match status" value="1"/>
</dbReference>
<dbReference type="CDD" id="cd05471">
    <property type="entry name" value="pepsin_like"/>
    <property type="match status" value="1"/>
</dbReference>
<dbReference type="EMBL" id="LIAE01010543">
    <property type="protein sequence ID" value="PAV59064.1"/>
    <property type="molecule type" value="Genomic_DNA"/>
</dbReference>
<organism evidence="4 5">
    <name type="scientific">Diploscapter pachys</name>
    <dbReference type="NCBI Taxonomy" id="2018661"/>
    <lineage>
        <taxon>Eukaryota</taxon>
        <taxon>Metazoa</taxon>
        <taxon>Ecdysozoa</taxon>
        <taxon>Nematoda</taxon>
        <taxon>Chromadorea</taxon>
        <taxon>Rhabditida</taxon>
        <taxon>Rhabditina</taxon>
        <taxon>Rhabditomorpha</taxon>
        <taxon>Rhabditoidea</taxon>
        <taxon>Rhabditidae</taxon>
        <taxon>Diploscapter</taxon>
    </lineage>
</organism>
<dbReference type="GO" id="GO:0005764">
    <property type="term" value="C:lysosome"/>
    <property type="evidence" value="ECO:0007669"/>
    <property type="project" value="TreeGrafter"/>
</dbReference>
<feature type="chain" id="PRO_5012855801" description="Peptidase A1 domain-containing protein" evidence="2">
    <location>
        <begin position="21"/>
        <end position="534"/>
    </location>
</feature>
<reference evidence="4 5" key="1">
    <citation type="journal article" date="2017" name="Curr. Biol.">
        <title>Genome architecture and evolution of a unichromosomal asexual nematode.</title>
        <authorList>
            <person name="Fradin H."/>
            <person name="Zegar C."/>
            <person name="Gutwein M."/>
            <person name="Lucas J."/>
            <person name="Kovtun M."/>
            <person name="Corcoran D."/>
            <person name="Baugh L.R."/>
            <person name="Kiontke K."/>
            <person name="Gunsalus K."/>
            <person name="Fitch D.H."/>
            <person name="Piano F."/>
        </authorList>
    </citation>
    <scope>NUCLEOTIDE SEQUENCE [LARGE SCALE GENOMIC DNA]</scope>
    <source>
        <strain evidence="4">PF1309</strain>
    </source>
</reference>
<evidence type="ECO:0000313" key="4">
    <source>
        <dbReference type="EMBL" id="PAV59064.1"/>
    </source>
</evidence>
<dbReference type="AlphaFoldDB" id="A0A2A2JBS5"/>
<dbReference type="InterPro" id="IPR021109">
    <property type="entry name" value="Peptidase_aspartic_dom_sf"/>
</dbReference>
<dbReference type="PANTHER" id="PTHR47966:SF45">
    <property type="entry name" value="PEPTIDASE A1 DOMAIN-CONTAINING PROTEIN"/>
    <property type="match status" value="1"/>
</dbReference>
<dbReference type="GO" id="GO:0006508">
    <property type="term" value="P:proteolysis"/>
    <property type="evidence" value="ECO:0007669"/>
    <property type="project" value="InterPro"/>
</dbReference>
<dbReference type="GO" id="GO:0004190">
    <property type="term" value="F:aspartic-type endopeptidase activity"/>
    <property type="evidence" value="ECO:0007669"/>
    <property type="project" value="InterPro"/>
</dbReference>
<feature type="signal peptide" evidence="2">
    <location>
        <begin position="1"/>
        <end position="20"/>
    </location>
</feature>
<evidence type="ECO:0000259" key="3">
    <source>
        <dbReference type="PROSITE" id="PS51767"/>
    </source>
</evidence>
<comment type="similarity">
    <text evidence="1">Belongs to the peptidase A1 family.</text>
</comment>
<dbReference type="Proteomes" id="UP000218231">
    <property type="component" value="Unassembled WGS sequence"/>
</dbReference>
<accession>A0A2A2JBS5</accession>
<name>A0A2A2JBS5_9BILA</name>
<keyword evidence="2" id="KW-0732">Signal</keyword>
<feature type="domain" description="Peptidase A1" evidence="3">
    <location>
        <begin position="1"/>
        <end position="353"/>
    </location>
</feature>
<keyword evidence="5" id="KW-1185">Reference proteome</keyword>
<evidence type="ECO:0000313" key="5">
    <source>
        <dbReference type="Proteomes" id="UP000218231"/>
    </source>
</evidence>
<dbReference type="InterPro" id="IPR034164">
    <property type="entry name" value="Pepsin-like_dom"/>
</dbReference>